<sequence length="530" mass="57883">MGEQKEKTQGLNAAEQAKLEKDGLDVVQDIARFAEQGVTALTPGDIERLKWVGLYLQRPKEDGNFMLRIKLPGGLLTTAQARVIAGISRDYGKNGLDITTRHSLQFHWIRLEGLPDIFGRLTQAGLTTLQAAGDCPRGIVVNPLAGIDAEECLDAAPWGEALYQFFQNNRDFSNLPRKFKIAITGAPHNSIQAELNDISFVPAEKRESGKILYGFHVLVGGGLSSQPQLATELDLFVLPEQVVAVAAAVAAIFRDHGYREKRNHARLKFLLNDWGVEKFTQELLSRTGSLQPGGKRITGTWNGGKFFGIHPQKQAGFYYLGLAIPCGRLTADELQELAGLAERYGDGTLRTTNSQDILIPGIAETVLASLKQEPLVKSQHKLQGTMTAQAITCTGKEFCPFAIIETKAFAARLLAQLDEAFPEKLPLRIHVSGCVHACAQPQIADIGLQGTMVMSDGVAKEAAEVWLGGTLEQQGVLGRKIAGKVPVDQAAATLVRLLSLYRDERLPEEPFGEFVKRTGLLDKAVNEWSK</sequence>
<dbReference type="InterPro" id="IPR006066">
    <property type="entry name" value="NO2/SO3_Rdtase_FeS/sirohaem_BS"/>
</dbReference>
<dbReference type="RefSeq" id="WP_091746560.1">
    <property type="nucleotide sequence ID" value="NZ_FODY01000010.1"/>
</dbReference>
<dbReference type="PRINTS" id="PR00397">
    <property type="entry name" value="SIROHAEM"/>
</dbReference>
<dbReference type="InterPro" id="IPR036136">
    <property type="entry name" value="Nit/Sulf_reduc_fer-like_dom_sf"/>
</dbReference>
<evidence type="ECO:0000313" key="10">
    <source>
        <dbReference type="EMBL" id="SEP10827.1"/>
    </source>
</evidence>
<dbReference type="GO" id="GO:0051539">
    <property type="term" value="F:4 iron, 4 sulfur cluster binding"/>
    <property type="evidence" value="ECO:0007669"/>
    <property type="project" value="UniProtKB-KW"/>
</dbReference>
<evidence type="ECO:0000256" key="1">
    <source>
        <dbReference type="ARBA" id="ARBA00010429"/>
    </source>
</evidence>
<dbReference type="GO" id="GO:0016491">
    <property type="term" value="F:oxidoreductase activity"/>
    <property type="evidence" value="ECO:0007669"/>
    <property type="project" value="UniProtKB-KW"/>
</dbReference>
<dbReference type="GO" id="GO:0020037">
    <property type="term" value="F:heme binding"/>
    <property type="evidence" value="ECO:0007669"/>
    <property type="project" value="InterPro"/>
</dbReference>
<evidence type="ECO:0000259" key="8">
    <source>
        <dbReference type="Pfam" id="PF01077"/>
    </source>
</evidence>
<evidence type="ECO:0000256" key="5">
    <source>
        <dbReference type="ARBA" id="ARBA00023002"/>
    </source>
</evidence>
<dbReference type="SUPFAM" id="SSF56014">
    <property type="entry name" value="Nitrite and sulphite reductase 4Fe-4S domain-like"/>
    <property type="match status" value="2"/>
</dbReference>
<dbReference type="Pfam" id="PF03460">
    <property type="entry name" value="NIR_SIR_ferr"/>
    <property type="match status" value="2"/>
</dbReference>
<name>A0A1H8V698_9FIRM</name>
<keyword evidence="3" id="KW-0349">Heme</keyword>
<keyword evidence="11" id="KW-1185">Reference proteome</keyword>
<feature type="domain" description="Nitrite/sulphite reductase 4Fe-4S" evidence="8">
    <location>
        <begin position="133"/>
        <end position="286"/>
    </location>
</feature>
<keyword evidence="6" id="KW-0408">Iron</keyword>
<dbReference type="PROSITE" id="PS00365">
    <property type="entry name" value="NIR_SIR"/>
    <property type="match status" value="1"/>
</dbReference>
<dbReference type="InterPro" id="IPR045854">
    <property type="entry name" value="NO2/SO3_Rdtase_4Fe4S_sf"/>
</dbReference>
<feature type="domain" description="Nitrite/Sulfite reductase ferredoxin-like" evidence="9">
    <location>
        <begin position="59"/>
        <end position="123"/>
    </location>
</feature>
<evidence type="ECO:0000256" key="6">
    <source>
        <dbReference type="ARBA" id="ARBA00023004"/>
    </source>
</evidence>
<dbReference type="InterPro" id="IPR006067">
    <property type="entry name" value="NO2/SO3_Rdtase_4Fe4S_dom"/>
</dbReference>
<dbReference type="EMBL" id="FODY01000010">
    <property type="protein sequence ID" value="SEP10827.1"/>
    <property type="molecule type" value="Genomic_DNA"/>
</dbReference>
<evidence type="ECO:0000256" key="4">
    <source>
        <dbReference type="ARBA" id="ARBA00022723"/>
    </source>
</evidence>
<reference evidence="10 11" key="1">
    <citation type="submission" date="2016-10" db="EMBL/GenBank/DDBJ databases">
        <authorList>
            <person name="de Groot N.N."/>
        </authorList>
    </citation>
    <scope>NUCLEOTIDE SEQUENCE [LARGE SCALE GENOMIC DNA]</scope>
    <source>
        <strain evidence="10 11">DSM 13305</strain>
    </source>
</reference>
<keyword evidence="5" id="KW-0560">Oxidoreductase</keyword>
<evidence type="ECO:0000313" key="11">
    <source>
        <dbReference type="Proteomes" id="UP000198847"/>
    </source>
</evidence>
<comment type="similarity">
    <text evidence="1">Belongs to the nitrite and sulfite reductase 4Fe-4S domain family.</text>
</comment>
<dbReference type="GO" id="GO:0046872">
    <property type="term" value="F:metal ion binding"/>
    <property type="evidence" value="ECO:0007669"/>
    <property type="project" value="UniProtKB-KW"/>
</dbReference>
<dbReference type="Gene3D" id="3.30.413.10">
    <property type="entry name" value="Sulfite Reductase Hemoprotein, domain 1"/>
    <property type="match status" value="2"/>
</dbReference>
<dbReference type="InterPro" id="IPR051329">
    <property type="entry name" value="NIR_SIR_4Fe-4S"/>
</dbReference>
<evidence type="ECO:0000259" key="9">
    <source>
        <dbReference type="Pfam" id="PF03460"/>
    </source>
</evidence>
<dbReference type="PANTHER" id="PTHR32439:SF0">
    <property type="entry name" value="FERREDOXIN--NITRITE REDUCTASE, CHLOROPLASTIC"/>
    <property type="match status" value="1"/>
</dbReference>
<keyword evidence="7" id="KW-0411">Iron-sulfur</keyword>
<dbReference type="Pfam" id="PF01077">
    <property type="entry name" value="NIR_SIR"/>
    <property type="match status" value="2"/>
</dbReference>
<dbReference type="OrthoDB" id="9803707at2"/>
<gene>
    <name evidence="10" type="ORF">SAMN04490178_11093</name>
</gene>
<dbReference type="InterPro" id="IPR005117">
    <property type="entry name" value="NiRdtase/SiRdtase_haem-b_fer"/>
</dbReference>
<feature type="domain" description="Nitrite/sulphite reductase 4Fe-4S" evidence="8">
    <location>
        <begin position="390"/>
        <end position="520"/>
    </location>
</feature>
<dbReference type="Gene3D" id="3.90.480.20">
    <property type="match status" value="1"/>
</dbReference>
<keyword evidence="2" id="KW-0004">4Fe-4S</keyword>
<accession>A0A1H8V698</accession>
<feature type="domain" description="Nitrite/Sulfite reductase ferredoxin-like" evidence="9">
    <location>
        <begin position="310"/>
        <end position="374"/>
    </location>
</feature>
<dbReference type="STRING" id="112903.SAMN04490178_11093"/>
<dbReference type="PANTHER" id="PTHR32439">
    <property type="entry name" value="FERREDOXIN--NITRITE REDUCTASE, CHLOROPLASTIC"/>
    <property type="match status" value="1"/>
</dbReference>
<keyword evidence="4" id="KW-0479">Metal-binding</keyword>
<protein>
    <submittedName>
        <fullName evidence="10">Ferredoxin-nitrite reductase</fullName>
    </submittedName>
</protein>
<proteinExistence type="inferred from homology"/>
<evidence type="ECO:0000256" key="3">
    <source>
        <dbReference type="ARBA" id="ARBA00022617"/>
    </source>
</evidence>
<dbReference type="AlphaFoldDB" id="A0A1H8V698"/>
<evidence type="ECO:0000256" key="7">
    <source>
        <dbReference type="ARBA" id="ARBA00023014"/>
    </source>
</evidence>
<dbReference type="Proteomes" id="UP000198847">
    <property type="component" value="Unassembled WGS sequence"/>
</dbReference>
<evidence type="ECO:0000256" key="2">
    <source>
        <dbReference type="ARBA" id="ARBA00022485"/>
    </source>
</evidence>
<organism evidence="10 11">
    <name type="scientific">Propionispora vibrioides</name>
    <dbReference type="NCBI Taxonomy" id="112903"/>
    <lineage>
        <taxon>Bacteria</taxon>
        <taxon>Bacillati</taxon>
        <taxon>Bacillota</taxon>
        <taxon>Negativicutes</taxon>
        <taxon>Selenomonadales</taxon>
        <taxon>Sporomusaceae</taxon>
        <taxon>Propionispora</taxon>
    </lineage>
</organism>
<dbReference type="SUPFAM" id="SSF55124">
    <property type="entry name" value="Nitrite/Sulfite reductase N-terminal domain-like"/>
    <property type="match status" value="2"/>
</dbReference>